<dbReference type="InterPro" id="IPR057326">
    <property type="entry name" value="KR_dom"/>
</dbReference>
<dbReference type="Gene3D" id="3.40.50.720">
    <property type="entry name" value="NAD(P)-binding Rossmann-like Domain"/>
    <property type="match status" value="1"/>
</dbReference>
<dbReference type="InterPro" id="IPR032821">
    <property type="entry name" value="PKS_assoc"/>
</dbReference>
<dbReference type="Pfam" id="PF22953">
    <property type="entry name" value="SpnB_Rossmann"/>
    <property type="match status" value="1"/>
</dbReference>
<dbReference type="PROSITE" id="PS00606">
    <property type="entry name" value="KS3_1"/>
    <property type="match status" value="1"/>
</dbReference>
<dbReference type="InterPro" id="IPR014043">
    <property type="entry name" value="Acyl_transferase_dom"/>
</dbReference>
<keyword evidence="2" id="KW-0597">Phosphoprotein</keyword>
<dbReference type="Proteomes" id="UP001225605">
    <property type="component" value="Unassembled WGS sequence"/>
</dbReference>
<proteinExistence type="predicted"/>
<dbReference type="InterPro" id="IPR014030">
    <property type="entry name" value="Ketoacyl_synth_N"/>
</dbReference>
<dbReference type="SMART" id="SM00825">
    <property type="entry name" value="PKS_KS"/>
    <property type="match status" value="1"/>
</dbReference>
<dbReference type="InterPro" id="IPR016039">
    <property type="entry name" value="Thiolase-like"/>
</dbReference>
<dbReference type="InterPro" id="IPR049551">
    <property type="entry name" value="PKS_DH_C"/>
</dbReference>
<dbReference type="InterPro" id="IPR016035">
    <property type="entry name" value="Acyl_Trfase/lysoPLipase"/>
</dbReference>
<dbReference type="CDD" id="cd08956">
    <property type="entry name" value="KR_3_FAS_SDR_x"/>
    <property type="match status" value="1"/>
</dbReference>
<evidence type="ECO:0000256" key="5">
    <source>
        <dbReference type="PROSITE-ProRule" id="PRU01363"/>
    </source>
</evidence>
<keyword evidence="11" id="KW-1185">Reference proteome</keyword>
<reference evidence="10 11" key="1">
    <citation type="submission" date="2017-06" db="EMBL/GenBank/DDBJ databases">
        <title>Cultured bacterium strain Saccharothrix yanglingensis Hhs.015.</title>
        <authorList>
            <person name="Xia Y."/>
        </authorList>
    </citation>
    <scope>NUCLEOTIDE SEQUENCE [LARGE SCALE GENOMIC DNA]</scope>
    <source>
        <strain evidence="10 11">Hhs.015</strain>
    </source>
</reference>
<dbReference type="Gene3D" id="3.40.366.10">
    <property type="entry name" value="Malonyl-Coenzyme A Acyl Carrier Protein, domain 2"/>
    <property type="match status" value="1"/>
</dbReference>
<dbReference type="PANTHER" id="PTHR43775">
    <property type="entry name" value="FATTY ACID SYNTHASE"/>
    <property type="match status" value="1"/>
</dbReference>
<dbReference type="InterPro" id="IPR055123">
    <property type="entry name" value="SpnB-like_Rossmann"/>
</dbReference>
<dbReference type="SMART" id="SM00822">
    <property type="entry name" value="PKS_KR"/>
    <property type="match status" value="1"/>
</dbReference>
<protein>
    <submittedName>
        <fullName evidence="10">Polyketide synthase</fullName>
    </submittedName>
</protein>
<dbReference type="SMART" id="SM01294">
    <property type="entry name" value="PKS_PP_betabranch"/>
    <property type="match status" value="1"/>
</dbReference>
<dbReference type="InterPro" id="IPR016036">
    <property type="entry name" value="Malonyl_transacylase_ACP-bd"/>
</dbReference>
<dbReference type="PROSITE" id="PS00012">
    <property type="entry name" value="PHOSPHOPANTETHEINE"/>
    <property type="match status" value="1"/>
</dbReference>
<dbReference type="InterPro" id="IPR049900">
    <property type="entry name" value="PKS_mFAS_DH"/>
</dbReference>
<evidence type="ECO:0000256" key="3">
    <source>
        <dbReference type="ARBA" id="ARBA00022679"/>
    </source>
</evidence>
<feature type="domain" description="Ketosynthase family 3 (KS3)" evidence="8">
    <location>
        <begin position="10"/>
        <end position="438"/>
    </location>
</feature>
<feature type="active site" description="Proton acceptor; for dehydratase activity" evidence="5">
    <location>
        <position position="942"/>
    </location>
</feature>
<dbReference type="Pfam" id="PF00109">
    <property type="entry name" value="ketoacyl-synt"/>
    <property type="match status" value="1"/>
</dbReference>
<dbReference type="Gene3D" id="1.10.1200.10">
    <property type="entry name" value="ACP-like"/>
    <property type="match status" value="1"/>
</dbReference>
<dbReference type="Pfam" id="PF00550">
    <property type="entry name" value="PP-binding"/>
    <property type="match status" value="1"/>
</dbReference>
<keyword evidence="3" id="KW-0808">Transferase</keyword>
<dbReference type="Pfam" id="PF08659">
    <property type="entry name" value="KR"/>
    <property type="match status" value="1"/>
</dbReference>
<feature type="region of interest" description="N-terminal hotdog fold" evidence="5">
    <location>
        <begin position="910"/>
        <end position="1034"/>
    </location>
</feature>
<dbReference type="InterPro" id="IPR001227">
    <property type="entry name" value="Ac_transferase_dom_sf"/>
</dbReference>
<dbReference type="SUPFAM" id="SSF52151">
    <property type="entry name" value="FabD/lysophospholipase-like"/>
    <property type="match status" value="1"/>
</dbReference>
<dbReference type="PROSITE" id="PS52004">
    <property type="entry name" value="KS3_2"/>
    <property type="match status" value="1"/>
</dbReference>
<dbReference type="SUPFAM" id="SSF55048">
    <property type="entry name" value="Probable ACP-binding domain of malonyl-CoA ACP transacylase"/>
    <property type="match status" value="1"/>
</dbReference>
<dbReference type="InterPro" id="IPR014031">
    <property type="entry name" value="Ketoacyl_synth_C"/>
</dbReference>
<feature type="compositionally biased region" description="Basic and acidic residues" evidence="6">
    <location>
        <begin position="1764"/>
        <end position="1783"/>
    </location>
</feature>
<evidence type="ECO:0000313" key="11">
    <source>
        <dbReference type="Proteomes" id="UP001225605"/>
    </source>
</evidence>
<dbReference type="InterPro" id="IPR036736">
    <property type="entry name" value="ACP-like_sf"/>
</dbReference>
<dbReference type="InterPro" id="IPR050091">
    <property type="entry name" value="PKS_NRPS_Biosynth_Enz"/>
</dbReference>
<dbReference type="Pfam" id="PF02801">
    <property type="entry name" value="Ketoacyl-synt_C"/>
    <property type="match status" value="1"/>
</dbReference>
<dbReference type="EMBL" id="NSDM01000015">
    <property type="protein sequence ID" value="MDQ2588085.1"/>
    <property type="molecule type" value="Genomic_DNA"/>
</dbReference>
<dbReference type="SUPFAM" id="SSF51735">
    <property type="entry name" value="NAD(P)-binding Rossmann-fold domains"/>
    <property type="match status" value="2"/>
</dbReference>
<comment type="caution">
    <text evidence="10">The sequence shown here is derived from an EMBL/GenBank/DDBJ whole genome shotgun (WGS) entry which is preliminary data.</text>
</comment>
<evidence type="ECO:0000256" key="1">
    <source>
        <dbReference type="ARBA" id="ARBA00022450"/>
    </source>
</evidence>
<dbReference type="Pfam" id="PF14765">
    <property type="entry name" value="PS-DH"/>
    <property type="match status" value="1"/>
</dbReference>
<dbReference type="InterPro" id="IPR013968">
    <property type="entry name" value="PKS_KR"/>
</dbReference>
<dbReference type="InterPro" id="IPR006162">
    <property type="entry name" value="Ppantetheine_attach_site"/>
</dbReference>
<dbReference type="SUPFAM" id="SSF53901">
    <property type="entry name" value="Thiolase-like"/>
    <property type="match status" value="1"/>
</dbReference>
<feature type="region of interest" description="C-terminal hotdog fold" evidence="5">
    <location>
        <begin position="1045"/>
        <end position="1182"/>
    </location>
</feature>
<sequence length="1808" mass="188918">MDDHRSPVTDDPIAIVAMACRLPGGVTAPEDLWQVLLDGADVLSGFPTDRGWDPDLYDPDPTRVGKVYLKRSGFLHDAAEFDAGFFGISPREARAIDPQQRVMLEIAWEAVERAGIDPRSLRGSRTGVFAGVTNTDYGVRWMTGAPSLPEFEGYLVLGSSNSAASGRVSYALGLVGPAVSVDTACSSSLVALHLASQALRRGECDLALASGVTVHTTPGVFQDFSRQRGLTTEGRVRSFAAGADGTAFGDGAGVLVVERLSDARRNGHPVLALVRGSAVNQDGASDQLSAPSGAAQEEMIRQALADAGLRPGDVDAVEGHGTATRLGDVSEATAILATYGQDRPADRPLWLGSVKSNISHTVAAAGVAGVIKAVLAMRHGVLPRTLHVDEPTPLVDWGSGAVRLLTEQREWPDTGRPRRIGVSSFGISGTNAHVVLEQAPPAPDEPGTGGTPPVAAVTVPCLLSGRSETALREQARALRAHLLEHPGARVADVGFSLATTRSAFEHRAAVLAADRDALLAGLAAVADGEPAGTVLRGTAGHGRPVFVFPGQGTQWVGMAAELLDSSPVFAEHVRRCDEALAPHQDWSVADVLRVAPGAPPLSRTDVLQAAVFAVLVSLAELWRAYGVEPAAVVGHSVGEVAAAHAVGALSLEDAARVVAVRGQAMTSLMGRGDTLAVALPARELASRLEPWGDRLSIAAVNGPGSAVVSGELDALEELHARCAADGVRVRRLNLGLAVHSAQVGEIRERLLRDLATVAPRPSRVPFHSSVTGGVLDTTCLDADYWYRNARQAVRFEEATRSLLADGHRLFLEPSPHPVLTLGVQETAQAAKVAVATVGTLRTNRGGPEQVVRALGEALAHGVEVDWRAVFAGTGAHRVDLPTYRFQRQRHWLDLHRGGDAGSLGLDRVEHPLLGTVVEVAGTGGLLLTGRFSRATHPWLAEHVVLGVPLVPGTALAEAALHAARSSGCDVVEELTLHAPLVVPERGEVRLQVAVGPPGEAGRRTFDVHSRPADGPPGGWELHATGTLGVGQVLPAPEREWPPRDADAFDTADLYDRLAARGYDYGPVFRCVRAAWRRGDEVFVELALDDDRAAEGHVLHPALLDAAGHVPTLLFLEGGGDGVLAPFAWQRVAVHAAGASAVRVRTTVTGERATSSTITGADGRAVASIGAVVSRPVDASRLARLTDRTGDSLFRSVWTEVPRQAAPPAPPGRTAVLGVDELGLCAGLAAAGWDVVGHADVAALLAGLDGGEPVPDAVFLTGLVEPTGAPVERMADEVRAVLGGTLDVLRSWLDDGRLAGSRLVLLTRGAVPDGRDGVTDLVRAPLWGLVRSAQTENPGRFALLDVDHTASGDALAAALAADEPQLILREHALLVPRLARALPAAPRDIPAVLPDRTVLVTGGTGVLGALVAKHLVTAHGVRNLLLVGRRGPDAPGAGELTAELEGLGARVTVLACDVADRADLGRALARVPTEHPLGAVVHTAGVLDDGVLGALTPERLDRVLRPKVDAALALHEATAELDLTAFVLFSSVSSLVGSAGQANYAAANAFLEALADRRRALDLPATALSWGLWGGDGGMASGLAEVDLARIRHSGMRPLTHELGMALFDTALDRDDAVLVPAQLDLAALRAKGADVPGLFRDLVPAPARGVVPAPKADVDGLRQRLAGLPEARREQELVDLVRSHVAVVLAHSSPEGVDVHRPFTEIGFDSLIAIELRNRLNAATGVDLSATAAFEHSTTTALALHLAELLLPATGADPGGARPDTGHDHTGHDHTGHDHTGHDDIEHMDAEALVRLALAGSGDSGERR</sequence>
<dbReference type="Gene3D" id="3.30.70.3290">
    <property type="match status" value="1"/>
</dbReference>
<dbReference type="CDD" id="cd00833">
    <property type="entry name" value="PKS"/>
    <property type="match status" value="1"/>
</dbReference>
<dbReference type="PROSITE" id="PS50075">
    <property type="entry name" value="CARRIER"/>
    <property type="match status" value="1"/>
</dbReference>
<evidence type="ECO:0000259" key="8">
    <source>
        <dbReference type="PROSITE" id="PS52004"/>
    </source>
</evidence>
<dbReference type="Pfam" id="PF21089">
    <property type="entry name" value="PKS_DH_N"/>
    <property type="match status" value="1"/>
</dbReference>
<dbReference type="InterPro" id="IPR042104">
    <property type="entry name" value="PKS_dehydratase_sf"/>
</dbReference>
<evidence type="ECO:0000256" key="2">
    <source>
        <dbReference type="ARBA" id="ARBA00022553"/>
    </source>
</evidence>
<dbReference type="InterPro" id="IPR049552">
    <property type="entry name" value="PKS_DH_N"/>
</dbReference>
<keyword evidence="1" id="KW-0596">Phosphopantetheine</keyword>
<dbReference type="InterPro" id="IPR020807">
    <property type="entry name" value="PKS_DH"/>
</dbReference>
<feature type="domain" description="PKS/mFAS DH" evidence="9">
    <location>
        <begin position="910"/>
        <end position="1182"/>
    </location>
</feature>
<dbReference type="SMART" id="SM00826">
    <property type="entry name" value="PKS_DH"/>
    <property type="match status" value="1"/>
</dbReference>
<dbReference type="InterPro" id="IPR018201">
    <property type="entry name" value="Ketoacyl_synth_AS"/>
</dbReference>
<dbReference type="InterPro" id="IPR009081">
    <property type="entry name" value="PP-bd_ACP"/>
</dbReference>
<dbReference type="InterPro" id="IPR036291">
    <property type="entry name" value="NAD(P)-bd_dom_sf"/>
</dbReference>
<evidence type="ECO:0000313" key="10">
    <source>
        <dbReference type="EMBL" id="MDQ2588085.1"/>
    </source>
</evidence>
<organism evidence="10 11">
    <name type="scientific">Saccharothrix yanglingensis</name>
    <dbReference type="NCBI Taxonomy" id="659496"/>
    <lineage>
        <taxon>Bacteria</taxon>
        <taxon>Bacillati</taxon>
        <taxon>Actinomycetota</taxon>
        <taxon>Actinomycetes</taxon>
        <taxon>Pseudonocardiales</taxon>
        <taxon>Pseudonocardiaceae</taxon>
        <taxon>Saccharothrix</taxon>
    </lineage>
</organism>
<feature type="region of interest" description="Disordered" evidence="6">
    <location>
        <begin position="1754"/>
        <end position="1783"/>
    </location>
</feature>
<evidence type="ECO:0000259" key="7">
    <source>
        <dbReference type="PROSITE" id="PS50075"/>
    </source>
</evidence>
<evidence type="ECO:0000256" key="6">
    <source>
        <dbReference type="SAM" id="MobiDB-lite"/>
    </source>
</evidence>
<evidence type="ECO:0000259" key="9">
    <source>
        <dbReference type="PROSITE" id="PS52019"/>
    </source>
</evidence>
<evidence type="ECO:0000256" key="4">
    <source>
        <dbReference type="ARBA" id="ARBA00023315"/>
    </source>
</evidence>
<dbReference type="PROSITE" id="PS52019">
    <property type="entry name" value="PKS_MFAS_DH"/>
    <property type="match status" value="1"/>
</dbReference>
<dbReference type="Gene3D" id="3.40.47.10">
    <property type="match status" value="1"/>
</dbReference>
<feature type="active site" description="Proton donor; for dehydratase activity" evidence="5">
    <location>
        <position position="1104"/>
    </location>
</feature>
<dbReference type="InterPro" id="IPR020841">
    <property type="entry name" value="PKS_Beta-ketoAc_synthase_dom"/>
</dbReference>
<dbReference type="PANTHER" id="PTHR43775:SF51">
    <property type="entry name" value="INACTIVE PHENOLPHTHIOCEROL SYNTHESIS POLYKETIDE SYNTHASE TYPE I PKS1-RELATED"/>
    <property type="match status" value="1"/>
</dbReference>
<dbReference type="Gene3D" id="3.10.129.110">
    <property type="entry name" value="Polyketide synthase dehydratase"/>
    <property type="match status" value="1"/>
</dbReference>
<feature type="domain" description="Carrier" evidence="7">
    <location>
        <begin position="1675"/>
        <end position="1750"/>
    </location>
</feature>
<dbReference type="SMART" id="SM00827">
    <property type="entry name" value="PKS_AT"/>
    <property type="match status" value="1"/>
</dbReference>
<accession>A0ABU0X7I6</accession>
<dbReference type="InterPro" id="IPR020806">
    <property type="entry name" value="PKS_PP-bd"/>
</dbReference>
<dbReference type="Pfam" id="PF16197">
    <property type="entry name" value="KAsynt_C_assoc"/>
    <property type="match status" value="1"/>
</dbReference>
<name>A0ABU0X7I6_9PSEU</name>
<dbReference type="SMART" id="SM00823">
    <property type="entry name" value="PKS_PP"/>
    <property type="match status" value="1"/>
</dbReference>
<gene>
    <name evidence="10" type="ORF">CKY47_29795</name>
</gene>
<dbReference type="SUPFAM" id="SSF47336">
    <property type="entry name" value="ACP-like"/>
    <property type="match status" value="1"/>
</dbReference>
<keyword evidence="4" id="KW-0012">Acyltransferase</keyword>
<dbReference type="Pfam" id="PF00698">
    <property type="entry name" value="Acyl_transf_1"/>
    <property type="match status" value="1"/>
</dbReference>